<feature type="transmembrane region" description="Helical" evidence="15">
    <location>
        <begin position="144"/>
        <end position="166"/>
    </location>
</feature>
<keyword evidence="9 15" id="KW-0862">Zinc</keyword>
<accession>A0A518IBN2</accession>
<proteinExistence type="inferred from homology"/>
<dbReference type="KEGG" id="gfm:Enr17x_25350"/>
<protein>
    <recommendedName>
        <fullName evidence="15">ATP-dependent zinc metalloprotease FtsH</fullName>
        <ecNumber evidence="15">3.4.24.-</ecNumber>
    </recommendedName>
</protein>
<comment type="similarity">
    <text evidence="14 15">In the central section; belongs to the AAA ATPase family.</text>
</comment>
<feature type="compositionally biased region" description="Basic and acidic residues" evidence="17">
    <location>
        <begin position="644"/>
        <end position="654"/>
    </location>
</feature>
<dbReference type="RefSeq" id="WP_145309032.1">
    <property type="nucleotide sequence ID" value="NZ_CP037452.1"/>
</dbReference>
<sequence length="664" mass="73173">MASPPENPQENPPKGKAPQKQPGKDSQGAAPSTGPWLIILLILVIGSLIMMKSSPENTGSKVDYSFFISELNRGNVESVDFHGDILTGKWKIRPENPDKEKKDEKLAEEFNTVLPSHPVEDRDLVPELIKQKVDFKAESTNVGIGTYIIPWLIGPLLIIGFFWFMLRRSADPMGSGMLGNFTKSPAKRFRPSEEQTTFDDVAAMEQAKSELQEVVEFLKTPAKFQRLGAQIPKGVLLMGSPGTGKTLLARATAGEAGVPFYSINGSEFIQMFVGVGASRVRDLFRTAKENAPCIIFVDEIDAVGRIRGAGLGGGHDEREQTLNQMLSEMDGFQQNEAVIIIAATNRPDVLDPALLRPGRFDRHITVDRPTKEGRAAILKVHSRKIPLSDDVDLNNIAAGTIGFSGADLKNLVNEAALSATRLNKDQVDKEDFDNARDRVLMGPEREEILSEKEREMTAYHEAGHALLAWLLPEIDPVHKVTVIPRGRALGVTQLLPDEERYNMGEKQLHSQLAFMLGGRAAEGIVFGEHTAGAADDIKRATQITRKMVGQWGMSDVIGPVAFRHSDENPFLGKEMKSQGECSEETAHVIDQEMQRFLNAAEQRAEEILTENREKLDLLAKALVEQEAIDSNDIKRLIGVSVREQAKLDSAKETGTDSQSDNESE</sequence>
<keyword evidence="13 15" id="KW-0472">Membrane</keyword>
<dbReference type="InterPro" id="IPR003959">
    <property type="entry name" value="ATPase_AAA_core"/>
</dbReference>
<comment type="subunit">
    <text evidence="15">Homohexamer.</text>
</comment>
<evidence type="ECO:0000256" key="17">
    <source>
        <dbReference type="SAM" id="MobiDB-lite"/>
    </source>
</evidence>
<evidence type="ECO:0000256" key="10">
    <source>
        <dbReference type="ARBA" id="ARBA00022840"/>
    </source>
</evidence>
<dbReference type="EMBL" id="CP037452">
    <property type="protein sequence ID" value="QDV50494.1"/>
    <property type="molecule type" value="Genomic_DNA"/>
</dbReference>
<dbReference type="InterPro" id="IPR041569">
    <property type="entry name" value="AAA_lid_3"/>
</dbReference>
<feature type="transmembrane region" description="Helical" evidence="15">
    <location>
        <begin position="33"/>
        <end position="51"/>
    </location>
</feature>
<dbReference type="FunFam" id="3.40.50.300:FF:000001">
    <property type="entry name" value="ATP-dependent zinc metalloprotease FtsH"/>
    <property type="match status" value="1"/>
</dbReference>
<dbReference type="InterPro" id="IPR000642">
    <property type="entry name" value="Peptidase_M41"/>
</dbReference>
<dbReference type="SUPFAM" id="SSF140990">
    <property type="entry name" value="FtsH protease domain-like"/>
    <property type="match status" value="1"/>
</dbReference>
<keyword evidence="6 15" id="KW-0479">Metal-binding</keyword>
<evidence type="ECO:0000256" key="12">
    <source>
        <dbReference type="ARBA" id="ARBA00023049"/>
    </source>
</evidence>
<dbReference type="GO" id="GO:0004176">
    <property type="term" value="F:ATP-dependent peptidase activity"/>
    <property type="evidence" value="ECO:0007669"/>
    <property type="project" value="InterPro"/>
</dbReference>
<dbReference type="FunFam" id="1.10.8.60:FF:000001">
    <property type="entry name" value="ATP-dependent zinc metalloprotease FtsH"/>
    <property type="match status" value="1"/>
</dbReference>
<dbReference type="PANTHER" id="PTHR23076:SF97">
    <property type="entry name" value="ATP-DEPENDENT ZINC METALLOPROTEASE YME1L1"/>
    <property type="match status" value="1"/>
</dbReference>
<keyword evidence="12 15" id="KW-0482">Metalloprotease</keyword>
<dbReference type="Pfam" id="PF06480">
    <property type="entry name" value="FtsH_ext"/>
    <property type="match status" value="1"/>
</dbReference>
<dbReference type="InterPro" id="IPR027417">
    <property type="entry name" value="P-loop_NTPase"/>
</dbReference>
<dbReference type="OrthoDB" id="9809379at2"/>
<keyword evidence="11 15" id="KW-1133">Transmembrane helix</keyword>
<evidence type="ECO:0000256" key="3">
    <source>
        <dbReference type="ARBA" id="ARBA00022475"/>
    </source>
</evidence>
<feature type="binding site" evidence="15">
    <location>
        <begin position="239"/>
        <end position="246"/>
    </location>
    <ligand>
        <name>ATP</name>
        <dbReference type="ChEBI" id="CHEBI:30616"/>
    </ligand>
</feature>
<dbReference type="GO" id="GO:0006508">
    <property type="term" value="P:proteolysis"/>
    <property type="evidence" value="ECO:0007669"/>
    <property type="project" value="UniProtKB-KW"/>
</dbReference>
<keyword evidence="5 15" id="KW-0812">Transmembrane</keyword>
<keyword evidence="8 15" id="KW-0378">Hydrolase</keyword>
<feature type="binding site" evidence="15">
    <location>
        <position position="464"/>
    </location>
    <ligand>
        <name>Zn(2+)</name>
        <dbReference type="ChEBI" id="CHEBI:29105"/>
        <note>catalytic</note>
    </ligand>
</feature>
<dbReference type="InterPro" id="IPR003960">
    <property type="entry name" value="ATPase_AAA_CS"/>
</dbReference>
<dbReference type="EC" id="3.4.24.-" evidence="15"/>
<feature type="binding site" evidence="15">
    <location>
        <position position="460"/>
    </location>
    <ligand>
        <name>Zn(2+)</name>
        <dbReference type="ChEBI" id="CHEBI:29105"/>
        <note>catalytic</note>
    </ligand>
</feature>
<dbReference type="GO" id="GO:0008270">
    <property type="term" value="F:zinc ion binding"/>
    <property type="evidence" value="ECO:0007669"/>
    <property type="project" value="UniProtKB-UniRule"/>
</dbReference>
<dbReference type="GO" id="GO:0005886">
    <property type="term" value="C:plasma membrane"/>
    <property type="evidence" value="ECO:0007669"/>
    <property type="project" value="UniProtKB-SubCell"/>
</dbReference>
<gene>
    <name evidence="19" type="primary">ftsH_3</name>
    <name evidence="15" type="synonym">ftsH</name>
    <name evidence="19" type="ORF">Enr17x_25350</name>
</gene>
<evidence type="ECO:0000313" key="19">
    <source>
        <dbReference type="EMBL" id="QDV50494.1"/>
    </source>
</evidence>
<feature type="binding site" evidence="15">
    <location>
        <position position="536"/>
    </location>
    <ligand>
        <name>Zn(2+)</name>
        <dbReference type="ChEBI" id="CHEBI:29105"/>
        <note>catalytic</note>
    </ligand>
</feature>
<dbReference type="GO" id="GO:0004222">
    <property type="term" value="F:metalloendopeptidase activity"/>
    <property type="evidence" value="ECO:0007669"/>
    <property type="project" value="InterPro"/>
</dbReference>
<dbReference type="InterPro" id="IPR005936">
    <property type="entry name" value="FtsH"/>
</dbReference>
<dbReference type="GO" id="GO:0016887">
    <property type="term" value="F:ATP hydrolysis activity"/>
    <property type="evidence" value="ECO:0007669"/>
    <property type="project" value="UniProtKB-UniRule"/>
</dbReference>
<evidence type="ECO:0000256" key="16">
    <source>
        <dbReference type="RuleBase" id="RU003651"/>
    </source>
</evidence>
<feature type="compositionally biased region" description="Pro residues" evidence="17">
    <location>
        <begin position="1"/>
        <end position="11"/>
    </location>
</feature>
<dbReference type="Gene3D" id="1.20.58.760">
    <property type="entry name" value="Peptidase M41"/>
    <property type="match status" value="1"/>
</dbReference>
<dbReference type="Gene3D" id="1.10.8.60">
    <property type="match status" value="1"/>
</dbReference>
<dbReference type="CDD" id="cd19501">
    <property type="entry name" value="RecA-like_FtsH"/>
    <property type="match status" value="1"/>
</dbReference>
<evidence type="ECO:0000256" key="13">
    <source>
        <dbReference type="ARBA" id="ARBA00023136"/>
    </source>
</evidence>
<dbReference type="InterPro" id="IPR011546">
    <property type="entry name" value="Pept_M41_FtsH_extracell"/>
</dbReference>
<evidence type="ECO:0000256" key="2">
    <source>
        <dbReference type="ARBA" id="ARBA00010044"/>
    </source>
</evidence>
<keyword evidence="10 15" id="KW-0067">ATP-binding</keyword>
<dbReference type="Pfam" id="PF17862">
    <property type="entry name" value="AAA_lid_3"/>
    <property type="match status" value="1"/>
</dbReference>
<comment type="function">
    <text evidence="15">Acts as a processive, ATP-dependent zinc metallopeptidase for both cytoplasmic and membrane proteins. Plays a role in the quality control of integral membrane proteins.</text>
</comment>
<feature type="active site" evidence="15">
    <location>
        <position position="461"/>
    </location>
</feature>
<evidence type="ECO:0000259" key="18">
    <source>
        <dbReference type="SMART" id="SM00382"/>
    </source>
</evidence>
<evidence type="ECO:0000256" key="15">
    <source>
        <dbReference type="HAMAP-Rule" id="MF_01458"/>
    </source>
</evidence>
<keyword evidence="3 15" id="KW-1003">Cell membrane</keyword>
<feature type="compositionally biased region" description="Low complexity" evidence="17">
    <location>
        <begin position="12"/>
        <end position="21"/>
    </location>
</feature>
<evidence type="ECO:0000256" key="1">
    <source>
        <dbReference type="ARBA" id="ARBA00004370"/>
    </source>
</evidence>
<evidence type="ECO:0000256" key="4">
    <source>
        <dbReference type="ARBA" id="ARBA00022670"/>
    </source>
</evidence>
<evidence type="ECO:0000256" key="11">
    <source>
        <dbReference type="ARBA" id="ARBA00022989"/>
    </source>
</evidence>
<evidence type="ECO:0000256" key="8">
    <source>
        <dbReference type="ARBA" id="ARBA00022801"/>
    </source>
</evidence>
<evidence type="ECO:0000256" key="14">
    <source>
        <dbReference type="ARBA" id="ARBA00061570"/>
    </source>
</evidence>
<evidence type="ECO:0000256" key="6">
    <source>
        <dbReference type="ARBA" id="ARBA00022723"/>
    </source>
</evidence>
<name>A0A518IBN2_9PLAN</name>
<dbReference type="FunFam" id="1.20.58.760:FF:000001">
    <property type="entry name" value="ATP-dependent zinc metalloprotease FtsH"/>
    <property type="match status" value="1"/>
</dbReference>
<dbReference type="Pfam" id="PF00004">
    <property type="entry name" value="AAA"/>
    <property type="match status" value="1"/>
</dbReference>
<organism evidence="19 20">
    <name type="scientific">Gimesia fumaroli</name>
    <dbReference type="NCBI Taxonomy" id="2527976"/>
    <lineage>
        <taxon>Bacteria</taxon>
        <taxon>Pseudomonadati</taxon>
        <taxon>Planctomycetota</taxon>
        <taxon>Planctomycetia</taxon>
        <taxon>Planctomycetales</taxon>
        <taxon>Planctomycetaceae</taxon>
        <taxon>Gimesia</taxon>
    </lineage>
</organism>
<dbReference type="Gene3D" id="3.30.720.210">
    <property type="match status" value="1"/>
</dbReference>
<dbReference type="AlphaFoldDB" id="A0A518IBN2"/>
<dbReference type="Proteomes" id="UP000318313">
    <property type="component" value="Chromosome"/>
</dbReference>
<dbReference type="PROSITE" id="PS00674">
    <property type="entry name" value="AAA"/>
    <property type="match status" value="1"/>
</dbReference>
<dbReference type="GO" id="GO:0030163">
    <property type="term" value="P:protein catabolic process"/>
    <property type="evidence" value="ECO:0007669"/>
    <property type="project" value="UniProtKB-UniRule"/>
</dbReference>
<evidence type="ECO:0000313" key="20">
    <source>
        <dbReference type="Proteomes" id="UP000318313"/>
    </source>
</evidence>
<dbReference type="HAMAP" id="MF_01458">
    <property type="entry name" value="FtsH"/>
    <property type="match status" value="1"/>
</dbReference>
<comment type="similarity">
    <text evidence="16">Belongs to the AAA ATPase family.</text>
</comment>
<evidence type="ECO:0000256" key="7">
    <source>
        <dbReference type="ARBA" id="ARBA00022741"/>
    </source>
</evidence>
<keyword evidence="4 15" id="KW-0645">Protease</keyword>
<evidence type="ECO:0000256" key="5">
    <source>
        <dbReference type="ARBA" id="ARBA00022692"/>
    </source>
</evidence>
<keyword evidence="7 15" id="KW-0547">Nucleotide-binding</keyword>
<dbReference type="SUPFAM" id="SSF52540">
    <property type="entry name" value="P-loop containing nucleoside triphosphate hydrolases"/>
    <property type="match status" value="1"/>
</dbReference>
<evidence type="ECO:0000256" key="9">
    <source>
        <dbReference type="ARBA" id="ARBA00022833"/>
    </source>
</evidence>
<dbReference type="Gene3D" id="3.40.50.300">
    <property type="entry name" value="P-loop containing nucleotide triphosphate hydrolases"/>
    <property type="match status" value="1"/>
</dbReference>
<comment type="similarity">
    <text evidence="2 15">In the C-terminal section; belongs to the peptidase M41 family.</text>
</comment>
<reference evidence="19 20" key="1">
    <citation type="submission" date="2019-03" db="EMBL/GenBank/DDBJ databases">
        <title>Deep-cultivation of Planctomycetes and their phenomic and genomic characterization uncovers novel biology.</title>
        <authorList>
            <person name="Wiegand S."/>
            <person name="Jogler M."/>
            <person name="Boedeker C."/>
            <person name="Pinto D."/>
            <person name="Vollmers J."/>
            <person name="Rivas-Marin E."/>
            <person name="Kohn T."/>
            <person name="Peeters S.H."/>
            <person name="Heuer A."/>
            <person name="Rast P."/>
            <person name="Oberbeckmann S."/>
            <person name="Bunk B."/>
            <person name="Jeske O."/>
            <person name="Meyerdierks A."/>
            <person name="Storesund J.E."/>
            <person name="Kallscheuer N."/>
            <person name="Luecker S."/>
            <person name="Lage O.M."/>
            <person name="Pohl T."/>
            <person name="Merkel B.J."/>
            <person name="Hornburger P."/>
            <person name="Mueller R.-W."/>
            <person name="Bruemmer F."/>
            <person name="Labrenz M."/>
            <person name="Spormann A.M."/>
            <person name="Op den Camp H."/>
            <person name="Overmann J."/>
            <person name="Amann R."/>
            <person name="Jetten M.S.M."/>
            <person name="Mascher T."/>
            <person name="Medema M.H."/>
            <person name="Devos D.P."/>
            <person name="Kaster A.-K."/>
            <person name="Ovreas L."/>
            <person name="Rohde M."/>
            <person name="Galperin M.Y."/>
            <person name="Jogler C."/>
        </authorList>
    </citation>
    <scope>NUCLEOTIDE SEQUENCE [LARGE SCALE GENOMIC DNA]</scope>
    <source>
        <strain evidence="19 20">Enr17</strain>
    </source>
</reference>
<dbReference type="NCBIfam" id="TIGR01241">
    <property type="entry name" value="FtsH_fam"/>
    <property type="match status" value="1"/>
</dbReference>
<dbReference type="SMART" id="SM00382">
    <property type="entry name" value="AAA"/>
    <property type="match status" value="1"/>
</dbReference>
<comment type="subcellular location">
    <subcellularLocation>
        <location evidence="15">Cell membrane</location>
        <topology evidence="15">Multi-pass membrane protein</topology>
        <orientation evidence="15">Cytoplasmic side</orientation>
    </subcellularLocation>
    <subcellularLocation>
        <location evidence="1">Membrane</location>
    </subcellularLocation>
</comment>
<feature type="domain" description="AAA+ ATPase" evidence="18">
    <location>
        <begin position="231"/>
        <end position="370"/>
    </location>
</feature>
<dbReference type="GO" id="GO:0005524">
    <property type="term" value="F:ATP binding"/>
    <property type="evidence" value="ECO:0007669"/>
    <property type="project" value="UniProtKB-UniRule"/>
</dbReference>
<keyword evidence="20" id="KW-1185">Reference proteome</keyword>
<dbReference type="Pfam" id="PF01434">
    <property type="entry name" value="Peptidase_M41"/>
    <property type="match status" value="1"/>
</dbReference>
<feature type="region of interest" description="Disordered" evidence="17">
    <location>
        <begin position="644"/>
        <end position="664"/>
    </location>
</feature>
<dbReference type="PANTHER" id="PTHR23076">
    <property type="entry name" value="METALLOPROTEASE M41 FTSH"/>
    <property type="match status" value="1"/>
</dbReference>
<feature type="region of interest" description="Disordered" evidence="17">
    <location>
        <begin position="1"/>
        <end position="31"/>
    </location>
</feature>
<dbReference type="InterPro" id="IPR037219">
    <property type="entry name" value="Peptidase_M41-like"/>
</dbReference>
<comment type="cofactor">
    <cofactor evidence="15">
        <name>Zn(2+)</name>
        <dbReference type="ChEBI" id="CHEBI:29105"/>
    </cofactor>
    <text evidence="15">Binds 1 zinc ion per subunit.</text>
</comment>
<dbReference type="InterPro" id="IPR003593">
    <property type="entry name" value="AAA+_ATPase"/>
</dbReference>